<gene>
    <name evidence="1" type="ORF">SPSK_05660</name>
</gene>
<dbReference type="RefSeq" id="XP_016583102.1">
    <property type="nucleotide sequence ID" value="XM_016732401.1"/>
</dbReference>
<reference evidence="1 2" key="2">
    <citation type="journal article" date="2015" name="Eukaryot. Cell">
        <title>Asexual propagation of a virulent clone complex in a human and feline outbreak of sporotrichosis.</title>
        <authorList>
            <person name="Teixeira Mde M."/>
            <person name="Rodrigues A.M."/>
            <person name="Tsui C.K."/>
            <person name="de Almeida L.G."/>
            <person name="Van Diepeningen A.D."/>
            <person name="van den Ende B.G."/>
            <person name="Fernandes G.F."/>
            <person name="Kano R."/>
            <person name="Hamelin R.C."/>
            <person name="Lopes-Bezerra L.M."/>
            <person name="Vasconcelos A.T."/>
            <person name="de Hoog S."/>
            <person name="de Camargo Z.P."/>
            <person name="Felipe M.S."/>
        </authorList>
    </citation>
    <scope>NUCLEOTIDE SEQUENCE [LARGE SCALE GENOMIC DNA]</scope>
    <source>
        <strain evidence="1 2">1099-18</strain>
    </source>
</reference>
<dbReference type="KEGG" id="ssck:SPSK_05660"/>
<dbReference type="AlphaFoldDB" id="A0A0F2LWY5"/>
<accession>A0A0F2LWY5</accession>
<reference evidence="1 2" key="1">
    <citation type="journal article" date="2014" name="BMC Genomics">
        <title>Comparative genomics of the major fungal agents of human and animal Sporotrichosis: Sporothrix schenckii and Sporothrix brasiliensis.</title>
        <authorList>
            <person name="Teixeira M.M."/>
            <person name="de Almeida L.G."/>
            <person name="Kubitschek-Barreira P."/>
            <person name="Alves F.L."/>
            <person name="Kioshima E.S."/>
            <person name="Abadio A.K."/>
            <person name="Fernandes L."/>
            <person name="Derengowski L.S."/>
            <person name="Ferreira K.S."/>
            <person name="Souza R.C."/>
            <person name="Ruiz J.C."/>
            <person name="de Andrade N.C."/>
            <person name="Paes H.C."/>
            <person name="Nicola A.M."/>
            <person name="Albuquerque P."/>
            <person name="Gerber A.L."/>
            <person name="Martins V.P."/>
            <person name="Peconick L.D."/>
            <person name="Neto A.V."/>
            <person name="Chaucanez C.B."/>
            <person name="Silva P.A."/>
            <person name="Cunha O.L."/>
            <person name="de Oliveira F.F."/>
            <person name="dos Santos T.C."/>
            <person name="Barros A.L."/>
            <person name="Soares M.A."/>
            <person name="de Oliveira L.M."/>
            <person name="Marini M.M."/>
            <person name="Villalobos-Duno H."/>
            <person name="Cunha M.M."/>
            <person name="de Hoog S."/>
            <person name="da Silveira J.F."/>
            <person name="Henrissat B."/>
            <person name="Nino-Vega G.A."/>
            <person name="Cisalpino P.S."/>
            <person name="Mora-Montes H.M."/>
            <person name="Almeida S.R."/>
            <person name="Stajich J.E."/>
            <person name="Lopes-Bezerra L.M."/>
            <person name="Vasconcelos A.T."/>
            <person name="Felipe M.S."/>
        </authorList>
    </citation>
    <scope>NUCLEOTIDE SEQUENCE [LARGE SCALE GENOMIC DNA]</scope>
    <source>
        <strain evidence="1 2">1099-18</strain>
    </source>
</reference>
<evidence type="ECO:0000313" key="1">
    <source>
        <dbReference type="EMBL" id="KJR80426.1"/>
    </source>
</evidence>
<dbReference type="GeneID" id="27667678"/>
<protein>
    <submittedName>
        <fullName evidence="1">Uncharacterized protein</fullName>
    </submittedName>
</protein>
<comment type="caution">
    <text evidence="1">The sequence shown here is derived from an EMBL/GenBank/DDBJ whole genome shotgun (WGS) entry which is preliminary data.</text>
</comment>
<organism evidence="1 2">
    <name type="scientific">Sporothrix schenckii 1099-18</name>
    <dbReference type="NCBI Taxonomy" id="1397361"/>
    <lineage>
        <taxon>Eukaryota</taxon>
        <taxon>Fungi</taxon>
        <taxon>Dikarya</taxon>
        <taxon>Ascomycota</taxon>
        <taxon>Pezizomycotina</taxon>
        <taxon>Sordariomycetes</taxon>
        <taxon>Sordariomycetidae</taxon>
        <taxon>Ophiostomatales</taxon>
        <taxon>Ophiostomataceae</taxon>
        <taxon>Sporothrix</taxon>
    </lineage>
</organism>
<proteinExistence type="predicted"/>
<name>A0A0F2LWY5_SPOSC</name>
<dbReference type="EMBL" id="AXCR01000012">
    <property type="protein sequence ID" value="KJR80426.1"/>
    <property type="molecule type" value="Genomic_DNA"/>
</dbReference>
<sequence>MPCKWPFKWPCKWPDIVGCAQCVPICGGQLATDALRPNLRLGSAVTIASDLGEISGASLFLTLLPLDLYSAPLPRFSLIHVSNHNTNLGAYVVVDMCVLTAASRRIVVHLLAWSDTLSIEIREEKTGSSNGTTPSRATKV</sequence>
<dbReference type="VEuPathDB" id="FungiDB:SPSK_05660"/>
<dbReference type="Proteomes" id="UP000033710">
    <property type="component" value="Unassembled WGS sequence"/>
</dbReference>
<evidence type="ECO:0000313" key="2">
    <source>
        <dbReference type="Proteomes" id="UP000033710"/>
    </source>
</evidence>